<feature type="signal peptide" evidence="1">
    <location>
        <begin position="1"/>
        <end position="16"/>
    </location>
</feature>
<dbReference type="OrthoDB" id="17373at2759"/>
<dbReference type="AlphaFoldDB" id="A0A8C4V5C9"/>
<protein>
    <submittedName>
        <fullName evidence="2">Uncharacterized protein</fullName>
    </submittedName>
</protein>
<organism evidence="2 3">
    <name type="scientific">Falco tinnunculus</name>
    <name type="common">Common kestrel</name>
    <dbReference type="NCBI Taxonomy" id="100819"/>
    <lineage>
        <taxon>Eukaryota</taxon>
        <taxon>Metazoa</taxon>
        <taxon>Chordata</taxon>
        <taxon>Craniata</taxon>
        <taxon>Vertebrata</taxon>
        <taxon>Euteleostomi</taxon>
        <taxon>Archelosauria</taxon>
        <taxon>Archosauria</taxon>
        <taxon>Dinosauria</taxon>
        <taxon>Saurischia</taxon>
        <taxon>Theropoda</taxon>
        <taxon>Coelurosauria</taxon>
        <taxon>Aves</taxon>
        <taxon>Neognathae</taxon>
        <taxon>Neoaves</taxon>
        <taxon>Telluraves</taxon>
        <taxon>Australaves</taxon>
        <taxon>Falconiformes</taxon>
        <taxon>Falconidae</taxon>
        <taxon>Falco</taxon>
    </lineage>
</organism>
<evidence type="ECO:0000313" key="2">
    <source>
        <dbReference type="Ensembl" id="ENSFTIP00000020957.1"/>
    </source>
</evidence>
<accession>A0A8C4V5C9</accession>
<keyword evidence="1" id="KW-0732">Signal</keyword>
<feature type="chain" id="PRO_5034523405" evidence="1">
    <location>
        <begin position="17"/>
        <end position="98"/>
    </location>
</feature>
<proteinExistence type="predicted"/>
<keyword evidence="3" id="KW-1185">Reference proteome</keyword>
<evidence type="ECO:0000313" key="3">
    <source>
        <dbReference type="Proteomes" id="UP000694562"/>
    </source>
</evidence>
<sequence length="98" mass="10393">MESWLVLAFCILSVAAVGKLRERCELAAAVKHLGPNNFQGRSLGLCKSRGHVGRYLCSEKLHGSMLGHGSKVSSLDISAVAKSTLGATCESSSTCYSY</sequence>
<reference evidence="2" key="2">
    <citation type="submission" date="2025-09" db="UniProtKB">
        <authorList>
            <consortium name="Ensembl"/>
        </authorList>
    </citation>
    <scope>IDENTIFICATION</scope>
</reference>
<reference evidence="2" key="1">
    <citation type="submission" date="2025-08" db="UniProtKB">
        <authorList>
            <consortium name="Ensembl"/>
        </authorList>
    </citation>
    <scope>IDENTIFICATION</scope>
</reference>
<evidence type="ECO:0000256" key="1">
    <source>
        <dbReference type="SAM" id="SignalP"/>
    </source>
</evidence>
<name>A0A8C4V5C9_FALTI</name>
<dbReference type="Ensembl" id="ENSFTIT00000021831.1">
    <property type="protein sequence ID" value="ENSFTIP00000020957.1"/>
    <property type="gene ID" value="ENSFTIG00000013639.1"/>
</dbReference>
<dbReference type="Proteomes" id="UP000694562">
    <property type="component" value="Unplaced"/>
</dbReference>